<dbReference type="SUPFAM" id="SSF52540">
    <property type="entry name" value="P-loop containing nucleoside triphosphate hydrolases"/>
    <property type="match status" value="1"/>
</dbReference>
<dbReference type="Proteomes" id="UP001199322">
    <property type="component" value="Unassembled WGS sequence"/>
</dbReference>
<protein>
    <submittedName>
        <fullName evidence="2">Helicase RepA family protein</fullName>
    </submittedName>
</protein>
<keyword evidence="2" id="KW-0347">Helicase</keyword>
<evidence type="ECO:0000313" key="2">
    <source>
        <dbReference type="EMBL" id="MBX3891701.1"/>
    </source>
</evidence>
<evidence type="ECO:0000256" key="1">
    <source>
        <dbReference type="SAM" id="MobiDB-lite"/>
    </source>
</evidence>
<accession>A0A9Q3QMF6</accession>
<organism evidence="2 3">
    <name type="scientific">Ralstonia pickettii</name>
    <name type="common">Burkholderia pickettii</name>
    <dbReference type="NCBI Taxonomy" id="329"/>
    <lineage>
        <taxon>Bacteria</taxon>
        <taxon>Pseudomonadati</taxon>
        <taxon>Pseudomonadota</taxon>
        <taxon>Betaproteobacteria</taxon>
        <taxon>Burkholderiales</taxon>
        <taxon>Burkholderiaceae</taxon>
        <taxon>Ralstonia</taxon>
    </lineage>
</organism>
<name>A0A9Q3QMF6_RALPI</name>
<dbReference type="InterPro" id="IPR027417">
    <property type="entry name" value="P-loop_NTPase"/>
</dbReference>
<keyword evidence="2" id="KW-0067">ATP-binding</keyword>
<dbReference type="AlphaFoldDB" id="A0A9Q3QMF6"/>
<gene>
    <name evidence="2" type="ORF">DEE74_17710</name>
</gene>
<dbReference type="RefSeq" id="WP_024973534.1">
    <property type="nucleotide sequence ID" value="NZ_JACBXL010000028.1"/>
</dbReference>
<proteinExistence type="predicted"/>
<feature type="compositionally biased region" description="Basic residues" evidence="1">
    <location>
        <begin position="297"/>
        <end position="306"/>
    </location>
</feature>
<dbReference type="Pfam" id="PF13481">
    <property type="entry name" value="AAA_25"/>
    <property type="match status" value="1"/>
</dbReference>
<sequence>MTALSDLKLNIRHLLMTPPPTLEHILPGLLAGTVGALIAPGSLGKTMLLMQIGCAMASGQPILGGALDGCSLSPAKVVLFLAEEPKAVIHQRLHGVSEQLQQSMVSTSRDSLHTFLARLHENLGIYPLNGRGSLVCFGVGNEEYRQLVELCKGARLVIVDPLRRFHDGDENDTAMMTAVVNRFERLAHDTGAAVLIAHHANRMSMTTGGGEYAYASRGCTALTDAIRWQANLSPVSEQLAGELGIPKAELRQFVRLDSPKTNYVGTPATVVLRKAPHSGAMTVWTPDGASKSPSAARKGRTTGAKR</sequence>
<dbReference type="Gene3D" id="3.40.50.300">
    <property type="entry name" value="P-loop containing nucleotide triphosphate hydrolases"/>
    <property type="match status" value="1"/>
</dbReference>
<dbReference type="CDD" id="cd01125">
    <property type="entry name" value="RepA_RSF1010_like"/>
    <property type="match status" value="1"/>
</dbReference>
<keyword evidence="2" id="KW-0378">Hydrolase</keyword>
<keyword evidence="2" id="KW-0547">Nucleotide-binding</keyword>
<reference evidence="2" key="1">
    <citation type="submission" date="2018-06" db="EMBL/GenBank/DDBJ databases">
        <authorList>
            <person name="O'Rourke A."/>
        </authorList>
    </citation>
    <scope>NUCLEOTIDE SEQUENCE</scope>
    <source>
        <strain evidence="2">132550021-3</strain>
    </source>
</reference>
<dbReference type="EMBL" id="QGBI01000017">
    <property type="protein sequence ID" value="MBX3891701.1"/>
    <property type="molecule type" value="Genomic_DNA"/>
</dbReference>
<dbReference type="InterPro" id="IPR038724">
    <property type="entry name" value="RepA"/>
</dbReference>
<dbReference type="GO" id="GO:0004386">
    <property type="term" value="F:helicase activity"/>
    <property type="evidence" value="ECO:0007669"/>
    <property type="project" value="UniProtKB-KW"/>
</dbReference>
<feature type="region of interest" description="Disordered" evidence="1">
    <location>
        <begin position="282"/>
        <end position="306"/>
    </location>
</feature>
<evidence type="ECO:0000313" key="3">
    <source>
        <dbReference type="Proteomes" id="UP001199322"/>
    </source>
</evidence>
<comment type="caution">
    <text evidence="2">The sequence shown here is derived from an EMBL/GenBank/DDBJ whole genome shotgun (WGS) entry which is preliminary data.</text>
</comment>